<sequence>MARDPRTAAIRAGLNTDATWNAVIPPISLSTAYRREDPAVQPAFDYARTGNPGRSTLAAAIAELEHAAGAVVTCSGMAAIDLLLHDLPFGARVICSHDAYGGTRRLLDARGRGGRLIPVYVDTTDIDAVSRALAEPTALMLVETPSNPRLRISDLRALSNLAHEAGAELAVDNTVLSPALQRPLDWGADYSVQSVTKLLNGHSDMVGGVVCVADAGKLANLVWWSNCAGVGAAAFDSYLALRGLRTLALRAKAQCETAAEIAAWLEADPRIAAVDFPGLPGHPGHELAKRQQDGFGQLISIQLAGSVANARDVVQRLKLFTLAQSLGGVESLANIPALMTHAAMTPQARSDAGISDSLIRLSIGLEAPAELIGDLDSALVP</sequence>
<dbReference type="InterPro" id="IPR015424">
    <property type="entry name" value="PyrdxlP-dep_Trfase"/>
</dbReference>
<reference evidence="5 6" key="1">
    <citation type="submission" date="2016-10" db="EMBL/GenBank/DDBJ databases">
        <authorList>
            <person name="de Groot N.N."/>
        </authorList>
    </citation>
    <scope>NUCLEOTIDE SEQUENCE [LARGE SCALE GENOMIC DNA]</scope>
    <source>
        <strain evidence="5 6">DSM 16077</strain>
    </source>
</reference>
<dbReference type="GO" id="GO:0003962">
    <property type="term" value="F:cystathionine gamma-synthase activity"/>
    <property type="evidence" value="ECO:0007669"/>
    <property type="project" value="TreeGrafter"/>
</dbReference>
<dbReference type="AlphaFoldDB" id="A0A1G9QRM5"/>
<gene>
    <name evidence="5" type="ORF">SAMN04488568_105136</name>
</gene>
<evidence type="ECO:0000256" key="2">
    <source>
        <dbReference type="ARBA" id="ARBA00022898"/>
    </source>
</evidence>
<dbReference type="InterPro" id="IPR015421">
    <property type="entry name" value="PyrdxlP-dep_Trfase_major"/>
</dbReference>
<dbReference type="STRING" id="144026.SAMN04488568_105136"/>
<dbReference type="EMBL" id="FNHG01000005">
    <property type="protein sequence ID" value="SDM13688.1"/>
    <property type="molecule type" value="Genomic_DNA"/>
</dbReference>
<dbReference type="SUPFAM" id="SSF53383">
    <property type="entry name" value="PLP-dependent transferases"/>
    <property type="match status" value="1"/>
</dbReference>
<keyword evidence="2 3" id="KW-0663">Pyridoxal phosphate</keyword>
<evidence type="ECO:0000313" key="6">
    <source>
        <dbReference type="Proteomes" id="UP000199759"/>
    </source>
</evidence>
<dbReference type="CDD" id="cd00614">
    <property type="entry name" value="CGS_like"/>
    <property type="match status" value="1"/>
</dbReference>
<evidence type="ECO:0000256" key="4">
    <source>
        <dbReference type="RuleBase" id="RU362118"/>
    </source>
</evidence>
<feature type="modified residue" description="N6-(pyridoxal phosphate)lysine" evidence="3">
    <location>
        <position position="197"/>
    </location>
</feature>
<organism evidence="5 6">
    <name type="scientific">Maricaulis salignorans</name>
    <dbReference type="NCBI Taxonomy" id="144026"/>
    <lineage>
        <taxon>Bacteria</taxon>
        <taxon>Pseudomonadati</taxon>
        <taxon>Pseudomonadota</taxon>
        <taxon>Alphaproteobacteria</taxon>
        <taxon>Maricaulales</taxon>
        <taxon>Maricaulaceae</taxon>
        <taxon>Maricaulis</taxon>
    </lineage>
</organism>
<protein>
    <submittedName>
        <fullName evidence="5">Cystathionine gamma-synthase</fullName>
    </submittedName>
</protein>
<dbReference type="Proteomes" id="UP000199759">
    <property type="component" value="Unassembled WGS sequence"/>
</dbReference>
<dbReference type="Pfam" id="PF01053">
    <property type="entry name" value="Cys_Met_Meta_PP"/>
    <property type="match status" value="1"/>
</dbReference>
<dbReference type="FunFam" id="3.40.640.10:FF:000046">
    <property type="entry name" value="Cystathionine gamma-lyase"/>
    <property type="match status" value="1"/>
</dbReference>
<evidence type="ECO:0000256" key="3">
    <source>
        <dbReference type="PIRSR" id="PIRSR001434-2"/>
    </source>
</evidence>
<dbReference type="RefSeq" id="WP_091768583.1">
    <property type="nucleotide sequence ID" value="NZ_FNHG01000005.1"/>
</dbReference>
<dbReference type="Gene3D" id="3.40.640.10">
    <property type="entry name" value="Type I PLP-dependent aspartate aminotransferase-like (Major domain)"/>
    <property type="match status" value="1"/>
</dbReference>
<dbReference type="GO" id="GO:0004123">
    <property type="term" value="F:cystathionine gamma-lyase activity"/>
    <property type="evidence" value="ECO:0007669"/>
    <property type="project" value="TreeGrafter"/>
</dbReference>
<proteinExistence type="inferred from homology"/>
<dbReference type="GO" id="GO:0030170">
    <property type="term" value="F:pyridoxal phosphate binding"/>
    <property type="evidence" value="ECO:0007669"/>
    <property type="project" value="InterPro"/>
</dbReference>
<evidence type="ECO:0000313" key="5">
    <source>
        <dbReference type="EMBL" id="SDM13688.1"/>
    </source>
</evidence>
<evidence type="ECO:0000256" key="1">
    <source>
        <dbReference type="ARBA" id="ARBA00001933"/>
    </source>
</evidence>
<comment type="cofactor">
    <cofactor evidence="1 4">
        <name>pyridoxal 5'-phosphate</name>
        <dbReference type="ChEBI" id="CHEBI:597326"/>
    </cofactor>
</comment>
<keyword evidence="6" id="KW-1185">Reference proteome</keyword>
<dbReference type="GO" id="GO:0005737">
    <property type="term" value="C:cytoplasm"/>
    <property type="evidence" value="ECO:0007669"/>
    <property type="project" value="TreeGrafter"/>
</dbReference>
<dbReference type="PANTHER" id="PTHR11808:SF75">
    <property type="entry name" value="CYSTATHIONINE GAMMA-SYNTHASE"/>
    <property type="match status" value="1"/>
</dbReference>
<accession>A0A1G9QRM5</accession>
<dbReference type="InterPro" id="IPR000277">
    <property type="entry name" value="Cys/Met-Metab_PyrdxlP-dep_enz"/>
</dbReference>
<name>A0A1G9QRM5_9PROT</name>
<dbReference type="GO" id="GO:0019343">
    <property type="term" value="P:cysteine biosynthetic process via cystathionine"/>
    <property type="evidence" value="ECO:0007669"/>
    <property type="project" value="TreeGrafter"/>
</dbReference>
<dbReference type="GO" id="GO:0019346">
    <property type="term" value="P:transsulfuration"/>
    <property type="evidence" value="ECO:0007669"/>
    <property type="project" value="InterPro"/>
</dbReference>
<dbReference type="Gene3D" id="3.90.1150.10">
    <property type="entry name" value="Aspartate Aminotransferase, domain 1"/>
    <property type="match status" value="1"/>
</dbReference>
<dbReference type="PIRSF" id="PIRSF001434">
    <property type="entry name" value="CGS"/>
    <property type="match status" value="1"/>
</dbReference>
<dbReference type="OrthoDB" id="9790858at2"/>
<comment type="similarity">
    <text evidence="4">Belongs to the trans-sulfuration enzymes family.</text>
</comment>
<dbReference type="InterPro" id="IPR015422">
    <property type="entry name" value="PyrdxlP-dep_Trfase_small"/>
</dbReference>
<dbReference type="PANTHER" id="PTHR11808">
    <property type="entry name" value="TRANS-SULFURATION ENZYME FAMILY MEMBER"/>
    <property type="match status" value="1"/>
</dbReference>